<protein>
    <recommendedName>
        <fullName evidence="2">Stress-response A/B barrel domain-containing protein</fullName>
    </recommendedName>
</protein>
<evidence type="ECO:0008006" key="2">
    <source>
        <dbReference type="Google" id="ProtNLM"/>
    </source>
</evidence>
<evidence type="ECO:0000313" key="1">
    <source>
        <dbReference type="EMBL" id="JAT69335.1"/>
    </source>
</evidence>
<dbReference type="EMBL" id="GDKF01009287">
    <property type="protein sequence ID" value="JAT69335.1"/>
    <property type="molecule type" value="Transcribed_RNA"/>
</dbReference>
<gene>
    <name evidence="1" type="ORF">g.1342</name>
</gene>
<sequence>HLSMLPIIMRGWRCETAFTHASRHVFLPERHVIPRRACGHPPRASRHTTITHEALTLLAFDSQWDETETTPVATRDSLWSLQYMLPGPITACAGSWTPAGGPGSTPGAPALRGAPFQHGVMSRFADPQRRASYLSHPRFASVLEGGGGAPGLAATAPTLCAWTLTFDTRVPRDLETLFRRGEEWEAGVELVLGFALPQGAGGGHGAAVAATDLLSGVADLAESSVYGAVQSVQSVGPVRHRAHDPEQLRSGPAGGGAGELAPAAILPDVVFITRFPEEEQLEGFLCSEAMQALMGQSPDLPLRALWAGVLHVGQSQTSRSNRLGGGLR</sequence>
<accession>A0A1D1ZRH3</accession>
<name>A0A1D1ZRH3_AUXPR</name>
<feature type="non-terminal residue" evidence="1">
    <location>
        <position position="1"/>
    </location>
</feature>
<dbReference type="AlphaFoldDB" id="A0A1D1ZRH3"/>
<proteinExistence type="predicted"/>
<organism evidence="1">
    <name type="scientific">Auxenochlorella protothecoides</name>
    <name type="common">Green microalga</name>
    <name type="synonym">Chlorella protothecoides</name>
    <dbReference type="NCBI Taxonomy" id="3075"/>
    <lineage>
        <taxon>Eukaryota</taxon>
        <taxon>Viridiplantae</taxon>
        <taxon>Chlorophyta</taxon>
        <taxon>core chlorophytes</taxon>
        <taxon>Trebouxiophyceae</taxon>
        <taxon>Chlorellales</taxon>
        <taxon>Chlorellaceae</taxon>
        <taxon>Auxenochlorella</taxon>
    </lineage>
</organism>
<reference evidence="1" key="1">
    <citation type="submission" date="2015-08" db="EMBL/GenBank/DDBJ databases">
        <authorList>
            <person name="Babu N.S."/>
            <person name="Beckwith C.J."/>
            <person name="Beseler K.G."/>
            <person name="Brison A."/>
            <person name="Carone J.V."/>
            <person name="Caskin T.P."/>
            <person name="Diamond M."/>
            <person name="Durham M.E."/>
            <person name="Foxe J.M."/>
            <person name="Go M."/>
            <person name="Henderson B.A."/>
            <person name="Jones I.B."/>
            <person name="McGettigan J.A."/>
            <person name="Micheletti S.J."/>
            <person name="Nasrallah M.E."/>
            <person name="Ortiz D."/>
            <person name="Piller C.R."/>
            <person name="Privatt S.R."/>
            <person name="Schneider S.L."/>
            <person name="Sharp S."/>
            <person name="Smith T.C."/>
            <person name="Stanton J.D."/>
            <person name="Ullery H.E."/>
            <person name="Wilson R.J."/>
            <person name="Serrano M.G."/>
            <person name="Buck G."/>
            <person name="Lee V."/>
            <person name="Wang Y."/>
            <person name="Carvalho R."/>
            <person name="Voegtly L."/>
            <person name="Shi R."/>
            <person name="Duckworth R."/>
            <person name="Johnson A."/>
            <person name="Loviza R."/>
            <person name="Walstead R."/>
            <person name="Shah Z."/>
            <person name="Kiflezghi M."/>
            <person name="Wade K."/>
            <person name="Ball S.L."/>
            <person name="Bradley K.W."/>
            <person name="Asai D.J."/>
            <person name="Bowman C.A."/>
            <person name="Russell D.A."/>
            <person name="Pope W.H."/>
            <person name="Jacobs-Sera D."/>
            <person name="Hendrix R.W."/>
            <person name="Hatfull G.F."/>
        </authorList>
    </citation>
    <scope>NUCLEOTIDE SEQUENCE</scope>
</reference>